<evidence type="ECO:0000256" key="4">
    <source>
        <dbReference type="ARBA" id="ARBA00023002"/>
    </source>
</evidence>
<comment type="cofactor">
    <cofactor evidence="1">
        <name>FAD</name>
        <dbReference type="ChEBI" id="CHEBI:57692"/>
    </cofactor>
</comment>
<dbReference type="GO" id="GO:0047545">
    <property type="term" value="F:(S)-2-hydroxyglutarate dehydrogenase activity"/>
    <property type="evidence" value="ECO:0007669"/>
    <property type="project" value="TreeGrafter"/>
</dbReference>
<dbReference type="Gene3D" id="3.50.50.60">
    <property type="entry name" value="FAD/NAD(P)-binding domain"/>
    <property type="match status" value="1"/>
</dbReference>
<comment type="similarity">
    <text evidence="5">Belongs to the L2HGDH family.</text>
</comment>
<accession>A0A382QAN6</accession>
<feature type="non-terminal residue" evidence="7">
    <location>
        <position position="138"/>
    </location>
</feature>
<dbReference type="InterPro" id="IPR006076">
    <property type="entry name" value="FAD-dep_OxRdtase"/>
</dbReference>
<name>A0A382QAN6_9ZZZZ</name>
<evidence type="ECO:0000256" key="5">
    <source>
        <dbReference type="ARBA" id="ARBA00037941"/>
    </source>
</evidence>
<reference evidence="7" key="1">
    <citation type="submission" date="2018-05" db="EMBL/GenBank/DDBJ databases">
        <authorList>
            <person name="Lanie J.A."/>
            <person name="Ng W.-L."/>
            <person name="Kazmierczak K.M."/>
            <person name="Andrzejewski T.M."/>
            <person name="Davidsen T.M."/>
            <person name="Wayne K.J."/>
            <person name="Tettelin H."/>
            <person name="Glass J.I."/>
            <person name="Rusch D."/>
            <person name="Podicherti R."/>
            <person name="Tsui H.-C.T."/>
            <person name="Winkler M.E."/>
        </authorList>
    </citation>
    <scope>NUCLEOTIDE SEQUENCE</scope>
</reference>
<keyword evidence="4" id="KW-0560">Oxidoreductase</keyword>
<dbReference type="SUPFAM" id="SSF51905">
    <property type="entry name" value="FAD/NAD(P)-binding domain"/>
    <property type="match status" value="1"/>
</dbReference>
<gene>
    <name evidence="7" type="ORF">METZ01_LOCUS334809</name>
</gene>
<feature type="domain" description="FAD dependent oxidoreductase" evidence="6">
    <location>
        <begin position="9"/>
        <end position="134"/>
    </location>
</feature>
<organism evidence="7">
    <name type="scientific">marine metagenome</name>
    <dbReference type="NCBI Taxonomy" id="408172"/>
    <lineage>
        <taxon>unclassified sequences</taxon>
        <taxon>metagenomes</taxon>
        <taxon>ecological metagenomes</taxon>
    </lineage>
</organism>
<dbReference type="Pfam" id="PF01266">
    <property type="entry name" value="DAO"/>
    <property type="match status" value="1"/>
</dbReference>
<evidence type="ECO:0000313" key="7">
    <source>
        <dbReference type="EMBL" id="SVC81955.1"/>
    </source>
</evidence>
<dbReference type="InterPro" id="IPR036188">
    <property type="entry name" value="FAD/NAD-bd_sf"/>
</dbReference>
<keyword evidence="3" id="KW-0274">FAD</keyword>
<dbReference type="PANTHER" id="PTHR43104">
    <property type="entry name" value="L-2-HYDROXYGLUTARATE DEHYDROGENASE, MITOCHONDRIAL"/>
    <property type="match status" value="1"/>
</dbReference>
<dbReference type="PANTHER" id="PTHR43104:SF4">
    <property type="entry name" value="L-2-HYDROXYGLUTARATE DEHYDROGENASE, MITOCHONDRIAL"/>
    <property type="match status" value="1"/>
</dbReference>
<evidence type="ECO:0000256" key="1">
    <source>
        <dbReference type="ARBA" id="ARBA00001974"/>
    </source>
</evidence>
<dbReference type="EMBL" id="UINC01112776">
    <property type="protein sequence ID" value="SVC81955.1"/>
    <property type="molecule type" value="Genomic_DNA"/>
</dbReference>
<dbReference type="AlphaFoldDB" id="A0A382QAN6"/>
<evidence type="ECO:0000256" key="3">
    <source>
        <dbReference type="ARBA" id="ARBA00022827"/>
    </source>
</evidence>
<keyword evidence="2" id="KW-0285">Flavoprotein</keyword>
<feature type="non-terminal residue" evidence="7">
    <location>
        <position position="1"/>
    </location>
</feature>
<proteinExistence type="inferred from homology"/>
<sequence>VTETTEAIDVAIIGGGIVGLSVACAVAGRGHATCVVEREQRFGHGGSTHNSGVIHAGIYYPTDSMKAKLCLEGNERLYSFCQKHGIPYKRSGKLIVANSDNIAGLETLATLGRANGVNNLELVDRAFIRKREPYVEAT</sequence>
<evidence type="ECO:0000256" key="2">
    <source>
        <dbReference type="ARBA" id="ARBA00022630"/>
    </source>
</evidence>
<evidence type="ECO:0000259" key="6">
    <source>
        <dbReference type="Pfam" id="PF01266"/>
    </source>
</evidence>
<protein>
    <recommendedName>
        <fullName evidence="6">FAD dependent oxidoreductase domain-containing protein</fullName>
    </recommendedName>
</protein>